<gene>
    <name evidence="1" type="ORF">IQ37_01935</name>
</gene>
<dbReference type="KEGG" id="cpip:CJF12_16955"/>
<evidence type="ECO:0000313" key="2">
    <source>
        <dbReference type="Proteomes" id="UP000028709"/>
    </source>
</evidence>
<organism evidence="1 2">
    <name type="scientific">Chryseobacterium piperi</name>
    <dbReference type="NCBI Taxonomy" id="558152"/>
    <lineage>
        <taxon>Bacteria</taxon>
        <taxon>Pseudomonadati</taxon>
        <taxon>Bacteroidota</taxon>
        <taxon>Flavobacteriia</taxon>
        <taxon>Flavobacteriales</taxon>
        <taxon>Weeksellaceae</taxon>
        <taxon>Chryseobacterium group</taxon>
        <taxon>Chryseobacterium</taxon>
    </lineage>
</organism>
<dbReference type="AlphaFoldDB" id="A0A086BLZ2"/>
<dbReference type="RefSeq" id="WP_034681192.1">
    <property type="nucleotide sequence ID" value="NZ_CP023049.2"/>
</dbReference>
<comment type="caution">
    <text evidence="1">The sequence shown here is derived from an EMBL/GenBank/DDBJ whole genome shotgun (WGS) entry which is preliminary data.</text>
</comment>
<sequence length="89" mass="10409">MKTIQLYKFKDSVTKKIPLFKEDSSLNTLNDLMYTDLMDVEIVTEYIIDIGDDFVFEDLQNSELLIVCTLARETIEHYFVTAISDYDLI</sequence>
<evidence type="ECO:0000313" key="1">
    <source>
        <dbReference type="EMBL" id="KFF29956.1"/>
    </source>
</evidence>
<keyword evidence="2" id="KW-1185">Reference proteome</keyword>
<dbReference type="EMBL" id="JPRJ01000002">
    <property type="protein sequence ID" value="KFF29956.1"/>
    <property type="molecule type" value="Genomic_DNA"/>
</dbReference>
<proteinExistence type="predicted"/>
<accession>A0A086BLZ2</accession>
<dbReference type="eggNOG" id="ENOG502ZIT2">
    <property type="taxonomic scope" value="Bacteria"/>
</dbReference>
<dbReference type="OrthoDB" id="673595at2"/>
<protein>
    <submittedName>
        <fullName evidence="1">Heme oxygenase</fullName>
    </submittedName>
</protein>
<dbReference type="Proteomes" id="UP000028709">
    <property type="component" value="Unassembled WGS sequence"/>
</dbReference>
<name>A0A086BLZ2_9FLAO</name>
<reference evidence="1 2" key="1">
    <citation type="submission" date="2014-07" db="EMBL/GenBank/DDBJ databases">
        <title>Genome of Chryseobacterium piperi CTM.</title>
        <authorList>
            <person name="Pipes S.E."/>
            <person name="Stropko S.J."/>
            <person name="Newman J.D."/>
        </authorList>
    </citation>
    <scope>NUCLEOTIDE SEQUENCE [LARGE SCALE GENOMIC DNA]</scope>
    <source>
        <strain evidence="1 2">CTM</strain>
    </source>
</reference>
<dbReference type="STRING" id="558152.IQ37_01935"/>